<dbReference type="EMBL" id="UYRV01106882">
    <property type="protein sequence ID" value="VDN22850.1"/>
    <property type="molecule type" value="Genomic_DNA"/>
</dbReference>
<evidence type="ECO:0000313" key="5">
    <source>
        <dbReference type="Proteomes" id="UP000271889"/>
    </source>
</evidence>
<feature type="disulfide bond" evidence="1">
    <location>
        <begin position="47"/>
        <end position="81"/>
    </location>
</feature>
<dbReference type="AlphaFoldDB" id="A0A3P7M9L6"/>
<evidence type="ECO:0000259" key="3">
    <source>
        <dbReference type="PROSITE" id="PS51670"/>
    </source>
</evidence>
<dbReference type="PROSITE" id="PS51670">
    <property type="entry name" value="SHKT"/>
    <property type="match status" value="1"/>
</dbReference>
<keyword evidence="5" id="KW-1185">Reference proteome</keyword>
<comment type="caution">
    <text evidence="1">Lacks conserved residue(s) required for the propagation of feature annotation.</text>
</comment>
<evidence type="ECO:0000256" key="2">
    <source>
        <dbReference type="SAM" id="MobiDB-lite"/>
    </source>
</evidence>
<proteinExistence type="predicted"/>
<feature type="compositionally biased region" description="Low complexity" evidence="2">
    <location>
        <begin position="156"/>
        <end position="166"/>
    </location>
</feature>
<dbReference type="Proteomes" id="UP000271889">
    <property type="component" value="Unassembled WGS sequence"/>
</dbReference>
<feature type="region of interest" description="Disordered" evidence="2">
    <location>
        <begin position="145"/>
        <end position="190"/>
    </location>
</feature>
<name>A0A3P7M9L6_CYLGO</name>
<organism evidence="4 5">
    <name type="scientific">Cylicostephanus goldi</name>
    <name type="common">Nematode worm</name>
    <dbReference type="NCBI Taxonomy" id="71465"/>
    <lineage>
        <taxon>Eukaryota</taxon>
        <taxon>Metazoa</taxon>
        <taxon>Ecdysozoa</taxon>
        <taxon>Nematoda</taxon>
        <taxon>Chromadorea</taxon>
        <taxon>Rhabditida</taxon>
        <taxon>Rhabditina</taxon>
        <taxon>Rhabditomorpha</taxon>
        <taxon>Strongyloidea</taxon>
        <taxon>Strongylidae</taxon>
        <taxon>Cylicostephanus</taxon>
    </lineage>
</organism>
<dbReference type="InterPro" id="IPR003582">
    <property type="entry name" value="ShKT_dom"/>
</dbReference>
<feature type="domain" description="ShKT" evidence="3">
    <location>
        <begin position="47"/>
        <end position="81"/>
    </location>
</feature>
<evidence type="ECO:0000313" key="4">
    <source>
        <dbReference type="EMBL" id="VDN22850.1"/>
    </source>
</evidence>
<accession>A0A3P7M9L6</accession>
<dbReference type="Pfam" id="PF01549">
    <property type="entry name" value="ShK"/>
    <property type="match status" value="1"/>
</dbReference>
<dbReference type="Gene3D" id="1.10.10.1940">
    <property type="match status" value="1"/>
</dbReference>
<gene>
    <name evidence="4" type="ORF">CGOC_LOCUS9420</name>
</gene>
<protein>
    <recommendedName>
        <fullName evidence="3">ShKT domain-containing protein</fullName>
    </recommendedName>
</protein>
<keyword evidence="1" id="KW-1015">Disulfide bond</keyword>
<sequence length="237" mass="26757">MVAQSSGHSLIQLRSPYESYKAKAGQCYFYDCDFFDNIEHLSSPQSCVDQGIFCRFVKHFCDEPVHIEVMKRDCAATCRFCEDIVREHHQNGTTITLPNGMRFQQNRKNNTTADLPCGGIRARKCVLPEERKLTTATLLKIGKVKPVSSSKEKNKTANSTSSSSTLPKEKTRKSPFATKSITPSPSNKRMIEYMKNKTRTTADTSTTAIYNVSVVPATESYEARRIKLEELLNNKVR</sequence>
<feature type="compositionally biased region" description="Polar residues" evidence="2">
    <location>
        <begin position="177"/>
        <end position="187"/>
    </location>
</feature>
<evidence type="ECO:0000256" key="1">
    <source>
        <dbReference type="PROSITE-ProRule" id="PRU01005"/>
    </source>
</evidence>
<dbReference type="SMART" id="SM00254">
    <property type="entry name" value="ShKT"/>
    <property type="match status" value="1"/>
</dbReference>
<dbReference type="OrthoDB" id="5877829at2759"/>
<reference evidence="4 5" key="1">
    <citation type="submission" date="2018-11" db="EMBL/GenBank/DDBJ databases">
        <authorList>
            <consortium name="Pathogen Informatics"/>
        </authorList>
    </citation>
    <scope>NUCLEOTIDE SEQUENCE [LARGE SCALE GENOMIC DNA]</scope>
</reference>